<evidence type="ECO:0000313" key="16">
    <source>
        <dbReference type="EMBL" id="ERL90839.1"/>
    </source>
</evidence>
<evidence type="ECO:0000313" key="15">
    <source>
        <dbReference type="EMBL" id="ENN73242.1"/>
    </source>
</evidence>
<dbReference type="EnsemblMetazoa" id="XM_019911236.1">
    <property type="protein sequence ID" value="XP_019766795.1"/>
    <property type="gene ID" value="LOC109542151"/>
</dbReference>
<organism evidence="15">
    <name type="scientific">Dendroctonus ponderosae</name>
    <name type="common">Mountain pine beetle</name>
    <dbReference type="NCBI Taxonomy" id="77166"/>
    <lineage>
        <taxon>Eukaryota</taxon>
        <taxon>Metazoa</taxon>
        <taxon>Ecdysozoa</taxon>
        <taxon>Arthropoda</taxon>
        <taxon>Hexapoda</taxon>
        <taxon>Insecta</taxon>
        <taxon>Pterygota</taxon>
        <taxon>Neoptera</taxon>
        <taxon>Endopterygota</taxon>
        <taxon>Coleoptera</taxon>
        <taxon>Polyphaga</taxon>
        <taxon>Cucujiformia</taxon>
        <taxon>Curculionidae</taxon>
        <taxon>Scolytinae</taxon>
        <taxon>Dendroctonus</taxon>
    </lineage>
</organism>
<comment type="subcellular location">
    <subcellularLocation>
        <location evidence="1">Nucleus</location>
    </subcellularLocation>
</comment>
<dbReference type="PROSITE" id="PS51788">
    <property type="entry name" value="CULT"/>
    <property type="match status" value="1"/>
</dbReference>
<dbReference type="UniPathway" id="UPA00143"/>
<dbReference type="InterPro" id="IPR003111">
    <property type="entry name" value="Lon_prtase_N"/>
</dbReference>
<evidence type="ECO:0000256" key="1">
    <source>
        <dbReference type="ARBA" id="ARBA00004123"/>
    </source>
</evidence>
<reference evidence="17" key="2">
    <citation type="submission" date="2024-08" db="UniProtKB">
        <authorList>
            <consortium name="EnsemblMetazoa"/>
        </authorList>
    </citation>
    <scope>IDENTIFICATION</scope>
</reference>
<sequence>MGDREAPNSDQDDQNGLAEVENGHITDSNSPAGESSSGDDDLGLVNISTGEYDMDLPTTHGYLGKLNPLSGYTLFEDGEVLHNIFALFTDTLVFPGFTLPLVMNDYFENRVFKNFIDEHNNVFVLLCAKSPDKGLIEYGVTMEIFETSLRNNMLHIKAKGRQRCERISSSNVENVAGRIRLVTVKILGDPPIKPPLENTQLLALKSKRKWNLNSFDELKSCVKFRRYHAAQFRFANWVYDLNEVTYYTQIILQALTNYGKDLIPNDPERLSYWFVQNYLLKPLERIRILSAKSTLERLKLEVNYLRLDRLICCYNCRYEITYPSKIFAMSKDGLQSNYVNPGGFVYEIITVSCANNIRLAGDASRQFSWFPGYAWTVIECINCNNHIGWQFTSNNLTPKKFFGLAHTGIRIVSAAPALDKQDPTGHTTYAYDYYGLSDSFN</sequence>
<evidence type="ECO:0000256" key="12">
    <source>
        <dbReference type="ARBA" id="ARBA00046796"/>
    </source>
</evidence>
<dbReference type="Gene3D" id="1.20.58.1480">
    <property type="match status" value="1"/>
</dbReference>
<evidence type="ECO:0000259" key="14">
    <source>
        <dbReference type="PROSITE" id="PS51788"/>
    </source>
</evidence>
<evidence type="ECO:0000256" key="11">
    <source>
        <dbReference type="ARBA" id="ARBA00046075"/>
    </source>
</evidence>
<keyword evidence="9" id="KW-0539">Nucleus</keyword>
<name>N6U3T9_DENPD</name>
<comment type="subunit">
    <text evidence="12">Likely a component of a DCX (DDB1-CUL4-X-box) protein ligase complex. May interact with pic/DDB1.</text>
</comment>
<evidence type="ECO:0000256" key="8">
    <source>
        <dbReference type="ARBA" id="ARBA00022843"/>
    </source>
</evidence>
<feature type="domain" description="CULT" evidence="14">
    <location>
        <begin position="308"/>
        <end position="413"/>
    </location>
</feature>
<comment type="function">
    <text evidence="11">Substrate recognition component of a DCX (DDB1-CUL4-X-box) E3 protein ligase complex that mediates the ubiquitination and subsequent proteasomal degradation of target proteins. Has an essential role in mediating growth by negatively regulating insulin signaling. It also has a role in maintaining presynaptic function in the neuromuscular junction synapses of third-instar larvae.</text>
</comment>
<dbReference type="Gene3D" id="2.30.130.40">
    <property type="entry name" value="LON domain-like"/>
    <property type="match status" value="1"/>
</dbReference>
<dbReference type="GO" id="GO:0046872">
    <property type="term" value="F:metal ion binding"/>
    <property type="evidence" value="ECO:0007669"/>
    <property type="project" value="UniProtKB-KW"/>
</dbReference>
<evidence type="ECO:0000313" key="18">
    <source>
        <dbReference type="Proteomes" id="UP000019118"/>
    </source>
</evidence>
<dbReference type="Gene3D" id="2.170.150.20">
    <property type="entry name" value="Peptide methionine sulfoxide reductase"/>
    <property type="match status" value="1"/>
</dbReference>
<keyword evidence="6" id="KW-0833">Ubl conjugation pathway</keyword>
<dbReference type="FunFam" id="2.170.150.20:FF:000007">
    <property type="entry name" value="Protein cereblon"/>
    <property type="match status" value="1"/>
</dbReference>
<evidence type="ECO:0000256" key="10">
    <source>
        <dbReference type="ARBA" id="ARBA00030079"/>
    </source>
</evidence>
<evidence type="ECO:0000256" key="2">
    <source>
        <dbReference type="ARBA" id="ARBA00004906"/>
    </source>
</evidence>
<dbReference type="SUPFAM" id="SSF88697">
    <property type="entry name" value="PUA domain-like"/>
    <property type="match status" value="1"/>
</dbReference>
<protein>
    <recommendedName>
        <fullName evidence="4">Protein cereblon</fullName>
    </recommendedName>
    <alternativeName>
        <fullName evidence="10">Protein ohgata</fullName>
    </alternativeName>
</protein>
<evidence type="ECO:0000313" key="17">
    <source>
        <dbReference type="EnsemblMetazoa" id="XP_019766795.1"/>
    </source>
</evidence>
<proteinExistence type="inferred from homology"/>
<dbReference type="InterPro" id="IPR046336">
    <property type="entry name" value="Lon_prtase_N_sf"/>
</dbReference>
<evidence type="ECO:0000313" key="19">
    <source>
        <dbReference type="Proteomes" id="UP000030742"/>
    </source>
</evidence>
<dbReference type="InterPro" id="IPR004910">
    <property type="entry name" value="Yippee/Mis18/Cereblon"/>
</dbReference>
<dbReference type="Proteomes" id="UP000030742">
    <property type="component" value="Unassembled WGS sequence"/>
</dbReference>
<comment type="pathway">
    <text evidence="2">Protein modification; protein ubiquitination.</text>
</comment>
<comment type="similarity">
    <text evidence="3">Belongs to the CRBN family.</text>
</comment>
<feature type="non-terminal residue" evidence="15">
    <location>
        <position position="1"/>
    </location>
</feature>
<reference evidence="18 19" key="1">
    <citation type="journal article" date="2013" name="Genome Biol.">
        <title>Draft genome of the mountain pine beetle, Dendroctonus ponderosae Hopkins, a major forest pest.</title>
        <authorList>
            <person name="Keeling C.I."/>
            <person name="Yuen M.M."/>
            <person name="Liao N.Y."/>
            <person name="Docking T.R."/>
            <person name="Chan S.K."/>
            <person name="Taylor G.A."/>
            <person name="Palmquist D.L."/>
            <person name="Jackman S.D."/>
            <person name="Nguyen A."/>
            <person name="Li M."/>
            <person name="Henderson H."/>
            <person name="Janes J.K."/>
            <person name="Zhao Y."/>
            <person name="Pandoh P."/>
            <person name="Moore R."/>
            <person name="Sperling F.A."/>
            <person name="Huber D.P."/>
            <person name="Birol I."/>
            <person name="Jones S.J."/>
            <person name="Bohlmann J."/>
        </authorList>
    </citation>
    <scope>NUCLEOTIDE SEQUENCE</scope>
</reference>
<dbReference type="EMBL" id="KB632260">
    <property type="protein sequence ID" value="ERL90839.1"/>
    <property type="molecule type" value="Genomic_DNA"/>
</dbReference>
<keyword evidence="7" id="KW-0862">Zinc</keyword>
<gene>
    <name evidence="17" type="primary">109542151</name>
    <name evidence="16" type="ORF">D910_08184</name>
    <name evidence="15" type="ORF">YQE_10138</name>
</gene>
<dbReference type="InterPro" id="IPR034750">
    <property type="entry name" value="CULT"/>
</dbReference>
<feature type="compositionally biased region" description="Polar residues" evidence="13">
    <location>
        <begin position="25"/>
        <end position="36"/>
    </location>
</feature>
<evidence type="ECO:0000256" key="7">
    <source>
        <dbReference type="ARBA" id="ARBA00022833"/>
    </source>
</evidence>
<keyword evidence="5" id="KW-0479">Metal-binding</keyword>
<dbReference type="AlphaFoldDB" id="N6U3T9"/>
<feature type="region of interest" description="Disordered" evidence="13">
    <location>
        <begin position="1"/>
        <end position="41"/>
    </location>
</feature>
<evidence type="ECO:0000256" key="13">
    <source>
        <dbReference type="SAM" id="MobiDB-lite"/>
    </source>
</evidence>
<dbReference type="CDD" id="cd15777">
    <property type="entry name" value="CRBN_C_like"/>
    <property type="match status" value="1"/>
</dbReference>
<dbReference type="STRING" id="77166.N6U3T9"/>
<dbReference type="InterPro" id="IPR015947">
    <property type="entry name" value="PUA-like_sf"/>
</dbReference>
<dbReference type="GO" id="GO:0005634">
    <property type="term" value="C:nucleus"/>
    <property type="evidence" value="ECO:0007669"/>
    <property type="project" value="UniProtKB-SubCell"/>
</dbReference>
<dbReference type="Proteomes" id="UP000019118">
    <property type="component" value="Unassembled WGS sequence"/>
</dbReference>
<evidence type="ECO:0000256" key="5">
    <source>
        <dbReference type="ARBA" id="ARBA00022723"/>
    </source>
</evidence>
<dbReference type="EMBL" id="KB741174">
    <property type="protein sequence ID" value="ENN73242.1"/>
    <property type="molecule type" value="Genomic_DNA"/>
</dbReference>
<dbReference type="OrthoDB" id="267517at2759"/>
<dbReference type="GO" id="GO:0016567">
    <property type="term" value="P:protein ubiquitination"/>
    <property type="evidence" value="ECO:0007669"/>
    <property type="project" value="UniProtKB-UniPathway"/>
</dbReference>
<dbReference type="OMA" id="AYQMYDS"/>
<evidence type="ECO:0000256" key="9">
    <source>
        <dbReference type="ARBA" id="ARBA00023242"/>
    </source>
</evidence>
<dbReference type="HOGENOM" id="CLU_025648_1_0_1"/>
<keyword evidence="8" id="KW-0832">Ubl conjugation</keyword>
<keyword evidence="18" id="KW-1185">Reference proteome</keyword>
<dbReference type="Pfam" id="PF03226">
    <property type="entry name" value="Yippee-Mis18"/>
    <property type="match status" value="1"/>
</dbReference>
<dbReference type="Pfam" id="PF02190">
    <property type="entry name" value="LON_substr_bdg"/>
    <property type="match status" value="1"/>
</dbReference>
<evidence type="ECO:0000256" key="3">
    <source>
        <dbReference type="ARBA" id="ARBA00005293"/>
    </source>
</evidence>
<accession>N6U3T9</accession>
<evidence type="ECO:0000256" key="6">
    <source>
        <dbReference type="ARBA" id="ARBA00022786"/>
    </source>
</evidence>
<dbReference type="KEGG" id="dpa:109542151"/>
<evidence type="ECO:0000256" key="4">
    <source>
        <dbReference type="ARBA" id="ARBA00014394"/>
    </source>
</evidence>